<dbReference type="Proteomes" id="UP000253472">
    <property type="component" value="Unassembled WGS sequence"/>
</dbReference>
<sequence length="444" mass="50530">MSYYPTNNSIQGNTHLEPVHYHQYGSETSSARSSIDHEDPQLQHQQNTYNPIPHRVISNDNTSIESSSIHEAPQYPTHTSSRSSKRAGKFTDNEKHYRTFSRAFLCISLASAILILLFEAYMYAVINIHRNRFVEGRYEENSIYFALFIFAAVFQVVITIIALYSRNLLLLVFLMGFYCAMLIYTGIQYNEVGAKISVVLSGSWETATQAMNIATICVIAVTLICQSALLFFGLRRYVSWFIFKKIGASLQLKKMYAIFQIHRSILMFDFFFFTGFTIQFLVIMVRDRSSVEFILTVIVLPLTIVLLYISDISATREFIYGSLLAIALYMCGIAYVLFKIIRLYTKYTSAYSLAINPGDYFMGRKSLLTFGIITLVLLVATIVLEIMVIINFKKGLLPAVSLSYKWIPGYNKDGIQNEINISDEDGKDDLEKRTSSNSNSLTID</sequence>
<feature type="transmembrane region" description="Helical" evidence="2">
    <location>
        <begin position="265"/>
        <end position="285"/>
    </location>
</feature>
<comment type="caution">
    <text evidence="3">The sequence shown here is derived from an EMBL/GenBank/DDBJ whole genome shotgun (WGS) entry which is preliminary data.</text>
</comment>
<proteinExistence type="predicted"/>
<organism evidence="3 4">
    <name type="scientific">Candida viswanathii</name>
    <dbReference type="NCBI Taxonomy" id="5486"/>
    <lineage>
        <taxon>Eukaryota</taxon>
        <taxon>Fungi</taxon>
        <taxon>Dikarya</taxon>
        <taxon>Ascomycota</taxon>
        <taxon>Saccharomycotina</taxon>
        <taxon>Pichiomycetes</taxon>
        <taxon>Debaryomycetaceae</taxon>
        <taxon>Candida/Lodderomyces clade</taxon>
        <taxon>Candida</taxon>
    </lineage>
</organism>
<reference evidence="3 4" key="1">
    <citation type="submission" date="2018-06" db="EMBL/GenBank/DDBJ databases">
        <title>Whole genome sequencing of Candida tropicalis (genome annotated by CSBL at Korea University).</title>
        <authorList>
            <person name="Ahn J."/>
        </authorList>
    </citation>
    <scope>NUCLEOTIDE SEQUENCE [LARGE SCALE GENOMIC DNA]</scope>
    <source>
        <strain evidence="3 4">ATCC 20962</strain>
    </source>
</reference>
<protein>
    <submittedName>
        <fullName evidence="3">Uncharacterized protein</fullName>
    </submittedName>
</protein>
<accession>A0A367Y0P1</accession>
<keyword evidence="4" id="KW-1185">Reference proteome</keyword>
<dbReference type="PANTHER" id="PTHR34391">
    <property type="entry name" value="UPF0658 GOLGI APPARATUS MEMBRANE PROTEIN C1952.10C-RELATED"/>
    <property type="match status" value="1"/>
</dbReference>
<keyword evidence="2" id="KW-0812">Transmembrane</keyword>
<gene>
    <name evidence="3" type="ORF">Cantr_07266</name>
</gene>
<feature type="transmembrane region" description="Helical" evidence="2">
    <location>
        <begin position="367"/>
        <end position="390"/>
    </location>
</feature>
<keyword evidence="2" id="KW-1133">Transmembrane helix</keyword>
<name>A0A367Y0P1_9ASCO</name>
<feature type="transmembrane region" description="Helical" evidence="2">
    <location>
        <begin position="209"/>
        <end position="234"/>
    </location>
</feature>
<feature type="transmembrane region" description="Helical" evidence="2">
    <location>
        <begin position="168"/>
        <end position="189"/>
    </location>
</feature>
<feature type="transmembrane region" description="Helical" evidence="2">
    <location>
        <begin position="143"/>
        <end position="163"/>
    </location>
</feature>
<feature type="transmembrane region" description="Helical" evidence="2">
    <location>
        <begin position="318"/>
        <end position="338"/>
    </location>
</feature>
<dbReference type="InterPro" id="IPR040410">
    <property type="entry name" value="UPF0658_Golgi"/>
</dbReference>
<feature type="transmembrane region" description="Helical" evidence="2">
    <location>
        <begin position="291"/>
        <end position="309"/>
    </location>
</feature>
<dbReference type="AlphaFoldDB" id="A0A367Y0P1"/>
<dbReference type="PANTHER" id="PTHR34391:SF1">
    <property type="entry name" value="UPF0658 GOLGI APPARATUS MEMBRANE PROTEIN C1952.10C-RELATED"/>
    <property type="match status" value="1"/>
</dbReference>
<dbReference type="GO" id="GO:0005794">
    <property type="term" value="C:Golgi apparatus"/>
    <property type="evidence" value="ECO:0007669"/>
    <property type="project" value="TreeGrafter"/>
</dbReference>
<dbReference type="OrthoDB" id="2448307at2759"/>
<dbReference type="EMBL" id="QLNQ01000027">
    <property type="protein sequence ID" value="RCK59443.1"/>
    <property type="molecule type" value="Genomic_DNA"/>
</dbReference>
<evidence type="ECO:0000313" key="4">
    <source>
        <dbReference type="Proteomes" id="UP000253472"/>
    </source>
</evidence>
<feature type="transmembrane region" description="Helical" evidence="2">
    <location>
        <begin position="103"/>
        <end position="123"/>
    </location>
</feature>
<evidence type="ECO:0000256" key="2">
    <source>
        <dbReference type="SAM" id="Phobius"/>
    </source>
</evidence>
<evidence type="ECO:0000313" key="3">
    <source>
        <dbReference type="EMBL" id="RCK59443.1"/>
    </source>
</evidence>
<keyword evidence="2" id="KW-0472">Membrane</keyword>
<feature type="compositionally biased region" description="Polar residues" evidence="1">
    <location>
        <begin position="58"/>
        <end position="69"/>
    </location>
</feature>
<evidence type="ECO:0000256" key="1">
    <source>
        <dbReference type="SAM" id="MobiDB-lite"/>
    </source>
</evidence>
<feature type="region of interest" description="Disordered" evidence="1">
    <location>
        <begin position="24"/>
        <end position="89"/>
    </location>
</feature>